<dbReference type="SUPFAM" id="SSF101898">
    <property type="entry name" value="NHL repeat"/>
    <property type="match status" value="1"/>
</dbReference>
<protein>
    <recommendedName>
        <fullName evidence="5">SMP-30/Gluconolactonase/LRE-like region domain-containing protein</fullName>
    </recommendedName>
</protein>
<dbReference type="RefSeq" id="WP_136772220.1">
    <property type="nucleotide sequence ID" value="NZ_CP156074.1"/>
</dbReference>
<dbReference type="PROSITE" id="PS51257">
    <property type="entry name" value="PROKAR_LIPOPROTEIN"/>
    <property type="match status" value="1"/>
</dbReference>
<gene>
    <name evidence="3" type="ORF">FAZ21_05180</name>
</gene>
<dbReference type="Proteomes" id="UP000310016">
    <property type="component" value="Unassembled WGS sequence"/>
</dbReference>
<feature type="region of interest" description="Disordered" evidence="1">
    <location>
        <begin position="36"/>
        <end position="58"/>
    </location>
</feature>
<evidence type="ECO:0000313" key="3">
    <source>
        <dbReference type="EMBL" id="TJZ76170.1"/>
    </source>
</evidence>
<dbReference type="EMBL" id="SUMF01000003">
    <property type="protein sequence ID" value="TJZ76170.1"/>
    <property type="molecule type" value="Genomic_DNA"/>
</dbReference>
<feature type="compositionally biased region" description="Pro residues" evidence="1">
    <location>
        <begin position="42"/>
        <end position="58"/>
    </location>
</feature>
<reference evidence="3 4" key="1">
    <citation type="submission" date="2019-04" db="EMBL/GenBank/DDBJ databases">
        <title>Chitiniphilus eburnea sp. nov., a novel chitinolytic bacterium isolated from aquaculture sludge.</title>
        <authorList>
            <person name="Sheng M."/>
        </authorList>
    </citation>
    <scope>NUCLEOTIDE SEQUENCE [LARGE SCALE GENOMIC DNA]</scope>
    <source>
        <strain evidence="3 4">HX-2-15</strain>
    </source>
</reference>
<keyword evidence="4" id="KW-1185">Reference proteome</keyword>
<evidence type="ECO:0000313" key="4">
    <source>
        <dbReference type="Proteomes" id="UP000310016"/>
    </source>
</evidence>
<proteinExistence type="predicted"/>
<feature type="signal peptide" evidence="2">
    <location>
        <begin position="1"/>
        <end position="24"/>
    </location>
</feature>
<feature type="chain" id="PRO_5020588817" description="SMP-30/Gluconolactonase/LRE-like region domain-containing protein" evidence="2">
    <location>
        <begin position="25"/>
        <end position="329"/>
    </location>
</feature>
<evidence type="ECO:0008006" key="5">
    <source>
        <dbReference type="Google" id="ProtNLM"/>
    </source>
</evidence>
<keyword evidence="2" id="KW-0732">Signal</keyword>
<evidence type="ECO:0000256" key="2">
    <source>
        <dbReference type="SAM" id="SignalP"/>
    </source>
</evidence>
<dbReference type="AlphaFoldDB" id="A0A4U0Q5W7"/>
<organism evidence="3 4">
    <name type="scientific">Chitiniphilus eburneus</name>
    <dbReference type="NCBI Taxonomy" id="2571148"/>
    <lineage>
        <taxon>Bacteria</taxon>
        <taxon>Pseudomonadati</taxon>
        <taxon>Pseudomonadota</taxon>
        <taxon>Betaproteobacteria</taxon>
        <taxon>Neisseriales</taxon>
        <taxon>Chitinibacteraceae</taxon>
        <taxon>Chitiniphilus</taxon>
    </lineage>
</organism>
<evidence type="ECO:0000256" key="1">
    <source>
        <dbReference type="SAM" id="MobiDB-lite"/>
    </source>
</evidence>
<accession>A0A4U0Q5W7</accession>
<dbReference type="OrthoDB" id="9843308at2"/>
<sequence>MKSNVRLKPILVLLAFCGALGLAACGGDGDSGNIGVNGNNGGPPPASVSTPVPTPTPPTGWISYNPAGGTVWYDTVTGALIRQGSESCVEEPVALDVRPSDGMLMGMSSSGKLMALDTLSGQCNVVDLGDLGTQLANLALVEPIHGFAVNPDGVYAVLADDLVGHVLTFKEGDSTFKSSFSLQRQPLTWVDYAFGIDFMDTGDTSRLIVVSLKLLDVDTLPGTVEARWGTHMIRYNPDGTYLDDSVGGHAFYYTPDRFTADDIAIANGVLYIREGNATADSGSPPNTGYLAAFDPLTQAPIGEGVLFLDQGSGTNLSNEALAVRLPAGD</sequence>
<name>A0A4U0Q5W7_9NEIS</name>
<comment type="caution">
    <text evidence="3">The sequence shown here is derived from an EMBL/GenBank/DDBJ whole genome shotgun (WGS) entry which is preliminary data.</text>
</comment>